<organism evidence="2 3">
    <name type="scientific">Acrasis kona</name>
    <dbReference type="NCBI Taxonomy" id="1008807"/>
    <lineage>
        <taxon>Eukaryota</taxon>
        <taxon>Discoba</taxon>
        <taxon>Heterolobosea</taxon>
        <taxon>Tetramitia</taxon>
        <taxon>Eutetramitia</taxon>
        <taxon>Acrasidae</taxon>
        <taxon>Acrasis</taxon>
    </lineage>
</organism>
<dbReference type="AlphaFoldDB" id="A0AAW2ZN65"/>
<accession>A0AAW2ZN65</accession>
<keyword evidence="2" id="KW-0378">Hydrolase</keyword>
<evidence type="ECO:0000313" key="3">
    <source>
        <dbReference type="Proteomes" id="UP001431209"/>
    </source>
</evidence>
<dbReference type="EMBL" id="JAOPGA020001255">
    <property type="protein sequence ID" value="KAL0486676.1"/>
    <property type="molecule type" value="Genomic_DNA"/>
</dbReference>
<evidence type="ECO:0000313" key="1">
    <source>
        <dbReference type="EMBL" id="KAL0486676.1"/>
    </source>
</evidence>
<keyword evidence="2" id="KW-0547">Nucleotide-binding</keyword>
<dbReference type="GO" id="GO:0006508">
    <property type="term" value="P:proteolysis"/>
    <property type="evidence" value="ECO:0007669"/>
    <property type="project" value="UniProtKB-KW"/>
</dbReference>
<dbReference type="Proteomes" id="UP001431209">
    <property type="component" value="Unassembled WGS sequence"/>
</dbReference>
<reference evidence="2 3" key="1">
    <citation type="submission" date="2024-03" db="EMBL/GenBank/DDBJ databases">
        <title>The Acrasis kona genome and developmental transcriptomes reveal deep origins of eukaryotic multicellular pathways.</title>
        <authorList>
            <person name="Sheikh S."/>
            <person name="Fu C.-J."/>
            <person name="Brown M.W."/>
            <person name="Baldauf S.L."/>
        </authorList>
    </citation>
    <scope>NUCLEOTIDE SEQUENCE [LARGE SCALE GENOMIC DNA]</scope>
    <source>
        <strain evidence="2 3">ATCC MYA-3509</strain>
    </source>
</reference>
<keyword evidence="2" id="KW-0645">Protease</keyword>
<dbReference type="GO" id="GO:0005524">
    <property type="term" value="F:ATP binding"/>
    <property type="evidence" value="ECO:0007669"/>
    <property type="project" value="UniProtKB-KW"/>
</dbReference>
<evidence type="ECO:0000313" key="2">
    <source>
        <dbReference type="EMBL" id="KAL0490139.1"/>
    </source>
</evidence>
<comment type="caution">
    <text evidence="2">The sequence shown here is derived from an EMBL/GenBank/DDBJ whole genome shotgun (WGS) entry which is preliminary data.</text>
</comment>
<sequence>MMENDTPTYEEVAQKFQFLPMIINSLPLVTSTDPHKLNVQVTKLHEAMRQSLKYVDTLDGVDLTTKQQEETYKQDVALLQQKIALTEKYKELEVLKNSSNFKKRREDVINTEANEDVEMKE</sequence>
<gene>
    <name evidence="1" type="ORF">AKO1_001645</name>
    <name evidence="2" type="ORF">AKO1_009364</name>
</gene>
<keyword evidence="3" id="KW-1185">Reference proteome</keyword>
<dbReference type="EMBL" id="JAOPGA020001645">
    <property type="protein sequence ID" value="KAL0490139.1"/>
    <property type="molecule type" value="Genomic_DNA"/>
</dbReference>
<protein>
    <submittedName>
        <fullName evidence="2">ATP-dependent Clp protease ATP-binding subunit ClpX</fullName>
    </submittedName>
</protein>
<name>A0AAW2ZN65_9EUKA</name>
<proteinExistence type="predicted"/>
<dbReference type="GO" id="GO:0008233">
    <property type="term" value="F:peptidase activity"/>
    <property type="evidence" value="ECO:0007669"/>
    <property type="project" value="UniProtKB-KW"/>
</dbReference>
<keyword evidence="2" id="KW-0067">ATP-binding</keyword>